<sequence>CNAYDGQQEFWIVTKETAERTEETSFEADSDPTCQFENKFAHLGDLDTRDAREKQVRLEDPKHDKYAQTREALKKVLDSVMSKSGKLRSLARDLSRNYTDDAAKSCISTLESEIKKIDAEYDKCNETWAQGEMDQFRSDKFYTMAEKAMKDATFVPGSKTGFHIKCSKATAIELKVRNAKKYYSKSSSQSSPKNTEGTVKAKVTKGNAVKPKGQTAGKALRGLNEDIGNGKKCVDDQLLQPVKHDLQPVKKRRTDLEKWSDVFYSHSKLTPQLLQLQKDAESQVPGRISFQLPEIGAVAGKALLHAMAVLDRLFASWYAWLQKRQSRRGHHDPGPIDLGRAAASCAAAIRTAKNFVEDLGEQAVSRSAGIAQLARRSEKNGERDCRRIMVNQFGLTLQIEKAQLPGRNGNTVPVLSLRSWFSFLLKQNHWHILCGLYRPDWVREEAILQSFWDHYRVHCPQHEIFEKERRGEVVLRRCAPLLLHGDEGRGRRHSAFLVVSCASVLGRGLQEHARKGKREYLRMLPNYKGHTYTSRFLIAALPKHSYTNSNAEVFDQLMSFASDEFSHLVTEGVTHECRGQFWGCLLQVTGDWPWLVKSGNLTRSFWNAEKHKETAGKKRKTPVGVCHLCCAGQPMYDFEEIGSRSPKWLKTLHAESPFRVQPPLLKVPHVCGESAGLWFFDLFHTWHIGCGKAFLASFLVLLAEQRPESNIDLRMEALGQDYISFCKGRGKRPFMTKLNKESLNYPTTQCFPNGSWHKGELTTMLMQYVEHRFSNEDWSDFPVSLRLSGEAAVAVNASMRVLYSGKAWLSVSEAREAAEQGLRFLRRYSDLCKISHGEGRTLFVLQPKFHAYHHLMIYLLEGSSRGAVLNPLCYATQPSEDFVGRPSRLSRRVTSQRSTLVAVCASAAPLPAAADDLPPPQMQPFGAPQMQQPGAPARISGRVTYSRLLEFVDEGSVKRVDFYDLGKTAVALVNVAGREQQLVCDLPGATTGLIEKLTAKNISIEVHQPDKPNPFLGVLGDIAFPLLVIGGLLFLRSRGGGGGGIPGFGNQGKAKIMIQPETGVKFENVAGIDEAKEELMEIVDFLKAPERFVKVGAKIPRGVLLTGPPGTGKTLMAKALAGESGVPFIQSSASEFIELFVGVGASRVRDIFKQAKEKAPCIVFIDEIDAIGRQRGAGMGGGNDEREQTLNQILTEMDGFEGNSGVIVVAATNRSDILDSALLRPGRFDRRVAVSLPDVKGREQILQVHVKNKKLAEGITLTDIAKRTAGFSGADLENLMNESAILTARRNKKAITMDEINDATDRVIAGLEGRALQDNASKKLIAYHEAGHAIVGTLLPYHDPVNKVTLVPRGQAKGLTWFTPGEDQSLISAAMLKARIAGALGGRAAEQLVFGSGQVTTGAGGDLQQVERMARSMVTQFGMSEVGSIAIDDGGFMGPNYSEDLSKKIDEAIKSISDECYLMLGALPVCRGCWIRAHRERPYDPDEESRLPGPRGR</sequence>
<dbReference type="HAMAP" id="MF_01458">
    <property type="entry name" value="FtsH"/>
    <property type="match status" value="1"/>
</dbReference>
<dbReference type="InterPro" id="IPR041569">
    <property type="entry name" value="AAA_lid_3"/>
</dbReference>
<dbReference type="Gene3D" id="1.20.58.760">
    <property type="entry name" value="Peptidase M41"/>
    <property type="match status" value="1"/>
</dbReference>
<keyword evidence="6" id="KW-0812">Transmembrane</keyword>
<dbReference type="FunFam" id="1.10.8.60:FF:000001">
    <property type="entry name" value="ATP-dependent zinc metalloprotease FtsH"/>
    <property type="match status" value="1"/>
</dbReference>
<dbReference type="GO" id="GO:0005524">
    <property type="term" value="F:ATP binding"/>
    <property type="evidence" value="ECO:0007669"/>
    <property type="project" value="UniProtKB-KW"/>
</dbReference>
<gene>
    <name evidence="18" type="ORF">C1SCF055_LOCUS38547</name>
</gene>
<dbReference type="SMART" id="SM00382">
    <property type="entry name" value="AAA"/>
    <property type="match status" value="1"/>
</dbReference>
<proteinExistence type="inferred from homology"/>
<evidence type="ECO:0000256" key="5">
    <source>
        <dbReference type="ARBA" id="ARBA00022670"/>
    </source>
</evidence>
<reference evidence="18" key="1">
    <citation type="submission" date="2022-10" db="EMBL/GenBank/DDBJ databases">
        <authorList>
            <person name="Chen Y."/>
            <person name="Dougan E. K."/>
            <person name="Chan C."/>
            <person name="Rhodes N."/>
            <person name="Thang M."/>
        </authorList>
    </citation>
    <scope>NUCLEOTIDE SEQUENCE</scope>
</reference>
<keyword evidence="11" id="KW-0067">ATP-binding</keyword>
<comment type="caution">
    <text evidence="18">The sequence shown here is derived from an EMBL/GenBank/DDBJ whole genome shotgun (WGS) entry which is preliminary data.</text>
</comment>
<evidence type="ECO:0000256" key="13">
    <source>
        <dbReference type="ARBA" id="ARBA00023049"/>
    </source>
</evidence>
<keyword evidence="8" id="KW-0547">Nucleotide-binding</keyword>
<comment type="similarity">
    <text evidence="4">In the N-terminal section; belongs to the AAA ATPase family.</text>
</comment>
<dbReference type="PROSITE" id="PS00674">
    <property type="entry name" value="AAA"/>
    <property type="match status" value="1"/>
</dbReference>
<keyword evidence="13 20" id="KW-0482">Metalloprotease</keyword>
<keyword evidence="10" id="KW-0862">Zinc</keyword>
<dbReference type="Gene3D" id="1.10.8.60">
    <property type="match status" value="1"/>
</dbReference>
<keyword evidence="12" id="KW-1133">Transmembrane helix</keyword>
<protein>
    <submittedName>
        <fullName evidence="20">ATP-dependent zinc metalloprotease FtsH</fullName>
    </submittedName>
</protein>
<dbReference type="FunFam" id="3.40.50.300:FF:000001">
    <property type="entry name" value="ATP-dependent zinc metalloprotease FtsH"/>
    <property type="match status" value="1"/>
</dbReference>
<dbReference type="GO" id="GO:0004176">
    <property type="term" value="F:ATP-dependent peptidase activity"/>
    <property type="evidence" value="ECO:0007669"/>
    <property type="project" value="InterPro"/>
</dbReference>
<feature type="region of interest" description="Disordered" evidence="16">
    <location>
        <begin position="183"/>
        <end position="217"/>
    </location>
</feature>
<comment type="cofactor">
    <cofactor evidence="1">
        <name>Zn(2+)</name>
        <dbReference type="ChEBI" id="CHEBI:29105"/>
    </cofactor>
</comment>
<evidence type="ECO:0000313" key="20">
    <source>
        <dbReference type="EMBL" id="CAL4800902.1"/>
    </source>
</evidence>
<dbReference type="NCBIfam" id="TIGR01241">
    <property type="entry name" value="FtsH_fam"/>
    <property type="match status" value="1"/>
</dbReference>
<dbReference type="SUPFAM" id="SSF52540">
    <property type="entry name" value="P-loop containing nucleoside triphosphate hydrolases"/>
    <property type="match status" value="1"/>
</dbReference>
<evidence type="ECO:0000256" key="10">
    <source>
        <dbReference type="ARBA" id="ARBA00022833"/>
    </source>
</evidence>
<dbReference type="GO" id="GO:0006508">
    <property type="term" value="P:proteolysis"/>
    <property type="evidence" value="ECO:0007669"/>
    <property type="project" value="UniProtKB-KW"/>
</dbReference>
<evidence type="ECO:0000256" key="16">
    <source>
        <dbReference type="SAM" id="MobiDB-lite"/>
    </source>
</evidence>
<evidence type="ECO:0000256" key="12">
    <source>
        <dbReference type="ARBA" id="ARBA00022989"/>
    </source>
</evidence>
<dbReference type="InterPro" id="IPR003959">
    <property type="entry name" value="ATPase_AAA_core"/>
</dbReference>
<dbReference type="Pfam" id="PF01434">
    <property type="entry name" value="Peptidase_M41"/>
    <property type="match status" value="1"/>
</dbReference>
<dbReference type="PANTHER" id="PTHR23076">
    <property type="entry name" value="METALLOPROTEASE M41 FTSH"/>
    <property type="match status" value="1"/>
</dbReference>
<dbReference type="Pfam" id="PF00004">
    <property type="entry name" value="AAA"/>
    <property type="match status" value="1"/>
</dbReference>
<comment type="similarity">
    <text evidence="3">In the C-terminal section; belongs to the peptidase M41 family.</text>
</comment>
<dbReference type="CDD" id="cd19501">
    <property type="entry name" value="RecA-like_FtsH"/>
    <property type="match status" value="1"/>
</dbReference>
<dbReference type="InterPro" id="IPR027417">
    <property type="entry name" value="P-loop_NTPase"/>
</dbReference>
<dbReference type="EMBL" id="CAMXCT010005924">
    <property type="protein sequence ID" value="CAI4013590.1"/>
    <property type="molecule type" value="Genomic_DNA"/>
</dbReference>
<dbReference type="GO" id="GO:0009535">
    <property type="term" value="C:chloroplast thylakoid membrane"/>
    <property type="evidence" value="ECO:0007669"/>
    <property type="project" value="TreeGrafter"/>
</dbReference>
<evidence type="ECO:0000256" key="4">
    <source>
        <dbReference type="ARBA" id="ARBA00010550"/>
    </source>
</evidence>
<accession>A0A9P1DQ04</accession>
<feature type="non-terminal residue" evidence="18">
    <location>
        <position position="1497"/>
    </location>
</feature>
<dbReference type="SUPFAM" id="SSF140990">
    <property type="entry name" value="FtsH protease domain-like"/>
    <property type="match status" value="1"/>
</dbReference>
<evidence type="ECO:0000256" key="9">
    <source>
        <dbReference type="ARBA" id="ARBA00022801"/>
    </source>
</evidence>
<dbReference type="InterPro" id="IPR000642">
    <property type="entry name" value="Peptidase_M41"/>
</dbReference>
<keyword evidence="9" id="KW-0378">Hydrolase</keyword>
<dbReference type="Pfam" id="PF17862">
    <property type="entry name" value="AAA_lid_3"/>
    <property type="match status" value="1"/>
</dbReference>
<reference evidence="19" key="2">
    <citation type="submission" date="2024-04" db="EMBL/GenBank/DDBJ databases">
        <authorList>
            <person name="Chen Y."/>
            <person name="Shah S."/>
            <person name="Dougan E. K."/>
            <person name="Thang M."/>
            <person name="Chan C."/>
        </authorList>
    </citation>
    <scope>NUCLEOTIDE SEQUENCE [LARGE SCALE GENOMIC DNA]</scope>
</reference>
<evidence type="ECO:0000313" key="18">
    <source>
        <dbReference type="EMBL" id="CAI4013590.1"/>
    </source>
</evidence>
<evidence type="ECO:0000259" key="17">
    <source>
        <dbReference type="SMART" id="SM00382"/>
    </source>
</evidence>
<evidence type="ECO:0000256" key="8">
    <source>
        <dbReference type="ARBA" id="ARBA00022741"/>
    </source>
</evidence>
<evidence type="ECO:0000256" key="15">
    <source>
        <dbReference type="ARBA" id="ARBA00023136"/>
    </source>
</evidence>
<name>A0A9P1DQ04_9DINO</name>
<dbReference type="GO" id="GO:0046872">
    <property type="term" value="F:metal ion binding"/>
    <property type="evidence" value="ECO:0007669"/>
    <property type="project" value="UniProtKB-KW"/>
</dbReference>
<evidence type="ECO:0000256" key="11">
    <source>
        <dbReference type="ARBA" id="ARBA00022840"/>
    </source>
</evidence>
<keyword evidence="21" id="KW-1185">Reference proteome</keyword>
<dbReference type="EMBL" id="CAMXCT020005924">
    <property type="protein sequence ID" value="CAL1166965.1"/>
    <property type="molecule type" value="Genomic_DNA"/>
</dbReference>
<evidence type="ECO:0000256" key="7">
    <source>
        <dbReference type="ARBA" id="ARBA00022723"/>
    </source>
</evidence>
<dbReference type="PANTHER" id="PTHR23076:SF139">
    <property type="entry name" value="ATP-DEPENDENT ZINC METALLOPROTEASE FTSH 2, CHLOROPLASTIC"/>
    <property type="match status" value="1"/>
</dbReference>
<dbReference type="InterPro" id="IPR003960">
    <property type="entry name" value="ATPase_AAA_CS"/>
</dbReference>
<dbReference type="GO" id="GO:0004222">
    <property type="term" value="F:metalloendopeptidase activity"/>
    <property type="evidence" value="ECO:0007669"/>
    <property type="project" value="InterPro"/>
</dbReference>
<dbReference type="InterPro" id="IPR037219">
    <property type="entry name" value="Peptidase_M41-like"/>
</dbReference>
<dbReference type="Proteomes" id="UP001152797">
    <property type="component" value="Unassembled WGS sequence"/>
</dbReference>
<dbReference type="FunFam" id="1.20.58.760:FF:000001">
    <property type="entry name" value="ATP-dependent zinc metalloprotease FtsH"/>
    <property type="match status" value="1"/>
</dbReference>
<evidence type="ECO:0000313" key="21">
    <source>
        <dbReference type="Proteomes" id="UP001152797"/>
    </source>
</evidence>
<evidence type="ECO:0000256" key="14">
    <source>
        <dbReference type="ARBA" id="ARBA00023078"/>
    </source>
</evidence>
<evidence type="ECO:0000256" key="3">
    <source>
        <dbReference type="ARBA" id="ARBA00010044"/>
    </source>
</evidence>
<keyword evidence="5" id="KW-0645">Protease</keyword>
<evidence type="ECO:0000256" key="6">
    <source>
        <dbReference type="ARBA" id="ARBA00022692"/>
    </source>
</evidence>
<evidence type="ECO:0000256" key="1">
    <source>
        <dbReference type="ARBA" id="ARBA00001947"/>
    </source>
</evidence>
<evidence type="ECO:0000313" key="19">
    <source>
        <dbReference type="EMBL" id="CAL1166965.1"/>
    </source>
</evidence>
<keyword evidence="14" id="KW-0793">Thylakoid</keyword>
<comment type="subcellular location">
    <subcellularLocation>
        <location evidence="2">Membrane</location>
    </subcellularLocation>
</comment>
<dbReference type="Gene3D" id="3.30.720.210">
    <property type="match status" value="1"/>
</dbReference>
<feature type="compositionally biased region" description="Low complexity" evidence="16">
    <location>
        <begin position="184"/>
        <end position="193"/>
    </location>
</feature>
<feature type="domain" description="AAA+ ATPase" evidence="17">
    <location>
        <begin position="1099"/>
        <end position="1238"/>
    </location>
</feature>
<dbReference type="InterPro" id="IPR005936">
    <property type="entry name" value="FtsH"/>
</dbReference>
<organism evidence="18">
    <name type="scientific">Cladocopium goreaui</name>
    <dbReference type="NCBI Taxonomy" id="2562237"/>
    <lineage>
        <taxon>Eukaryota</taxon>
        <taxon>Sar</taxon>
        <taxon>Alveolata</taxon>
        <taxon>Dinophyceae</taxon>
        <taxon>Suessiales</taxon>
        <taxon>Symbiodiniaceae</taxon>
        <taxon>Cladocopium</taxon>
    </lineage>
</organism>
<keyword evidence="15" id="KW-0472">Membrane</keyword>
<dbReference type="GO" id="GO:0010304">
    <property type="term" value="P:PSII associated light-harvesting complex II catabolic process"/>
    <property type="evidence" value="ECO:0007669"/>
    <property type="project" value="UniProtKB-ARBA"/>
</dbReference>
<keyword evidence="7" id="KW-0479">Metal-binding</keyword>
<dbReference type="Gene3D" id="3.40.50.300">
    <property type="entry name" value="P-loop containing nucleotide triphosphate hydrolases"/>
    <property type="match status" value="1"/>
</dbReference>
<dbReference type="InterPro" id="IPR003593">
    <property type="entry name" value="AAA+_ATPase"/>
</dbReference>
<dbReference type="EMBL" id="CAMXCT030005924">
    <property type="protein sequence ID" value="CAL4800902.1"/>
    <property type="molecule type" value="Genomic_DNA"/>
</dbReference>
<evidence type="ECO:0000256" key="2">
    <source>
        <dbReference type="ARBA" id="ARBA00004370"/>
    </source>
</evidence>
<dbReference type="GO" id="GO:0016887">
    <property type="term" value="F:ATP hydrolysis activity"/>
    <property type="evidence" value="ECO:0007669"/>
    <property type="project" value="InterPro"/>
</dbReference>